<reference evidence="2 3" key="1">
    <citation type="submission" date="2019-01" db="EMBL/GenBank/DDBJ databases">
        <authorList>
            <person name="Sayadi A."/>
        </authorList>
    </citation>
    <scope>NUCLEOTIDE SEQUENCE [LARGE SCALE GENOMIC DNA]</scope>
</reference>
<name>A0A653BK04_CALMS</name>
<evidence type="ECO:0000313" key="3">
    <source>
        <dbReference type="Proteomes" id="UP000410492"/>
    </source>
</evidence>
<dbReference type="AlphaFoldDB" id="A0A653BK04"/>
<protein>
    <submittedName>
        <fullName evidence="2">Uncharacterized protein</fullName>
    </submittedName>
</protein>
<organism evidence="2 3">
    <name type="scientific">Callosobruchus maculatus</name>
    <name type="common">Southern cowpea weevil</name>
    <name type="synonym">Pulse bruchid</name>
    <dbReference type="NCBI Taxonomy" id="64391"/>
    <lineage>
        <taxon>Eukaryota</taxon>
        <taxon>Metazoa</taxon>
        <taxon>Ecdysozoa</taxon>
        <taxon>Arthropoda</taxon>
        <taxon>Hexapoda</taxon>
        <taxon>Insecta</taxon>
        <taxon>Pterygota</taxon>
        <taxon>Neoptera</taxon>
        <taxon>Endopterygota</taxon>
        <taxon>Coleoptera</taxon>
        <taxon>Polyphaga</taxon>
        <taxon>Cucujiformia</taxon>
        <taxon>Chrysomeloidea</taxon>
        <taxon>Chrysomelidae</taxon>
        <taxon>Bruchinae</taxon>
        <taxon>Bruchini</taxon>
        <taxon>Callosobruchus</taxon>
    </lineage>
</organism>
<feature type="signal peptide" evidence="1">
    <location>
        <begin position="1"/>
        <end position="18"/>
    </location>
</feature>
<accession>A0A653BK04</accession>
<dbReference type="Proteomes" id="UP000410492">
    <property type="component" value="Unassembled WGS sequence"/>
</dbReference>
<evidence type="ECO:0000313" key="2">
    <source>
        <dbReference type="EMBL" id="VEN35315.1"/>
    </source>
</evidence>
<keyword evidence="1" id="KW-0732">Signal</keyword>
<sequence length="54" mass="6208">MKIIELLVLYSLLTSISTKTDDCIIGETWYEVCRNVLVWILELLTASMIQVYAV</sequence>
<proteinExistence type="predicted"/>
<feature type="chain" id="PRO_5024855885" evidence="1">
    <location>
        <begin position="19"/>
        <end position="54"/>
    </location>
</feature>
<dbReference type="EMBL" id="CAACVG010001444">
    <property type="protein sequence ID" value="VEN35315.1"/>
    <property type="molecule type" value="Genomic_DNA"/>
</dbReference>
<gene>
    <name evidence="2" type="ORF">CALMAC_LOCUS1248</name>
</gene>
<evidence type="ECO:0000256" key="1">
    <source>
        <dbReference type="SAM" id="SignalP"/>
    </source>
</evidence>
<keyword evidence="3" id="KW-1185">Reference proteome</keyword>